<organism evidence="1">
    <name type="scientific">uncultured Acidimicrobiales bacterium</name>
    <dbReference type="NCBI Taxonomy" id="310071"/>
    <lineage>
        <taxon>Bacteria</taxon>
        <taxon>Bacillati</taxon>
        <taxon>Actinomycetota</taxon>
        <taxon>Acidimicrobiia</taxon>
        <taxon>Acidimicrobiales</taxon>
        <taxon>environmental samples</taxon>
    </lineage>
</organism>
<evidence type="ECO:0000313" key="1">
    <source>
        <dbReference type="EMBL" id="CAA9246504.1"/>
    </source>
</evidence>
<dbReference type="AlphaFoldDB" id="A0A6J4ICD4"/>
<sequence>MPAEKRLGLNGCLSGHARSLPSNWSEPRSGRTPVFTNRWALRLQRETSDSADV</sequence>
<reference evidence="1" key="1">
    <citation type="submission" date="2020-02" db="EMBL/GenBank/DDBJ databases">
        <authorList>
            <person name="Meier V. D."/>
        </authorList>
    </citation>
    <scope>NUCLEOTIDE SEQUENCE</scope>
    <source>
        <strain evidence="1">AVDCRST_MAG10</strain>
    </source>
</reference>
<proteinExistence type="predicted"/>
<protein>
    <submittedName>
        <fullName evidence="1">Uncharacterized protein</fullName>
    </submittedName>
</protein>
<dbReference type="EMBL" id="CADCTB010000127">
    <property type="protein sequence ID" value="CAA9246504.1"/>
    <property type="molecule type" value="Genomic_DNA"/>
</dbReference>
<accession>A0A6J4ICD4</accession>
<gene>
    <name evidence="1" type="ORF">AVDCRST_MAG10-1987</name>
</gene>
<name>A0A6J4ICD4_9ACTN</name>